<feature type="region of interest" description="Disordered" evidence="1">
    <location>
        <begin position="98"/>
        <end position="117"/>
    </location>
</feature>
<evidence type="ECO:0000313" key="2">
    <source>
        <dbReference type="EMBL" id="CAD7015162.1"/>
    </source>
</evidence>
<evidence type="ECO:0000256" key="1">
    <source>
        <dbReference type="SAM" id="MobiDB-lite"/>
    </source>
</evidence>
<dbReference type="EMBL" id="CAJHJT010000056">
    <property type="protein sequence ID" value="CAD7015162.1"/>
    <property type="molecule type" value="Genomic_DNA"/>
</dbReference>
<reference evidence="2" key="1">
    <citation type="submission" date="2020-11" db="EMBL/GenBank/DDBJ databases">
        <authorList>
            <person name="Whitehead M."/>
        </authorList>
    </citation>
    <scope>NUCLEOTIDE SEQUENCE</scope>
    <source>
        <strain evidence="2">EGII</strain>
    </source>
</reference>
<dbReference type="AlphaFoldDB" id="A0A811VM53"/>
<feature type="compositionally biased region" description="Basic and acidic residues" evidence="1">
    <location>
        <begin position="99"/>
        <end position="117"/>
    </location>
</feature>
<name>A0A811VM53_CERCA</name>
<accession>A0A811VM53</accession>
<evidence type="ECO:0000313" key="3">
    <source>
        <dbReference type="Proteomes" id="UP000606786"/>
    </source>
</evidence>
<gene>
    <name evidence="2" type="ORF">CCAP1982_LOCUS23112</name>
</gene>
<dbReference type="PANTHER" id="PTHR19446">
    <property type="entry name" value="REVERSE TRANSCRIPTASES"/>
    <property type="match status" value="1"/>
</dbReference>
<protein>
    <submittedName>
        <fullName evidence="2">(Mediterranean fruit fly) hypothetical protein</fullName>
    </submittedName>
</protein>
<proteinExistence type="predicted"/>
<comment type="caution">
    <text evidence="2">The sequence shown here is derived from an EMBL/GenBank/DDBJ whole genome shotgun (WGS) entry which is preliminary data.</text>
</comment>
<keyword evidence="3" id="KW-1185">Reference proteome</keyword>
<sequence>MCGSNKITSLQNMDESMRDDWKLNVHCPIHKNGGHTACANYRGISLLDIAYEVLSSELCEIPKPTCNKLIGPYQCGFRPAKSTVDQIFTMRQILRKTREKSNPLRQHEKDLPLRRYV</sequence>
<dbReference type="Proteomes" id="UP000606786">
    <property type="component" value="Unassembled WGS sequence"/>
</dbReference>
<organism evidence="2 3">
    <name type="scientific">Ceratitis capitata</name>
    <name type="common">Mediterranean fruit fly</name>
    <name type="synonym">Tephritis capitata</name>
    <dbReference type="NCBI Taxonomy" id="7213"/>
    <lineage>
        <taxon>Eukaryota</taxon>
        <taxon>Metazoa</taxon>
        <taxon>Ecdysozoa</taxon>
        <taxon>Arthropoda</taxon>
        <taxon>Hexapoda</taxon>
        <taxon>Insecta</taxon>
        <taxon>Pterygota</taxon>
        <taxon>Neoptera</taxon>
        <taxon>Endopterygota</taxon>
        <taxon>Diptera</taxon>
        <taxon>Brachycera</taxon>
        <taxon>Muscomorpha</taxon>
        <taxon>Tephritoidea</taxon>
        <taxon>Tephritidae</taxon>
        <taxon>Ceratitis</taxon>
        <taxon>Ceratitis</taxon>
    </lineage>
</organism>